<accession>A0ABV6P0I5</accession>
<sequence>MYSIKRAFAAAATVLATAVGAGATLTGGSVLASGGDDRRHDGAYTVALFGDMPYGAAGKVEYPRLLADVNRSHVAFSIFDGDLKAGGDGACTDDLYTRSRDWFNSLHSPLIVTPGDNDWTDCWGRYGPGTGGYDPLERLDHERSVFYPTDQSLGRRTLTVRRESAEPGYEKYRENARWTAGPVLYVTLNVQGSNDNLPHAGVDGETRSAEEIARMAAEHADRERANIHWLSESYAEAAARGLKGVVVTWQADPNFNNEQHLRPEQYDGLTAIAAELRRQVIAFPGQSVLVHGDSHYYKVDKPLNFDNGQVVTRFTRVETFGSANTHWVAATVDPRDPNLFEFSPRIVAGNVNDR</sequence>
<keyword evidence="1" id="KW-0732">Signal</keyword>
<evidence type="ECO:0008006" key="4">
    <source>
        <dbReference type="Google" id="ProtNLM"/>
    </source>
</evidence>
<dbReference type="Proteomes" id="UP001589894">
    <property type="component" value="Unassembled WGS sequence"/>
</dbReference>
<dbReference type="SUPFAM" id="SSF56300">
    <property type="entry name" value="Metallo-dependent phosphatases"/>
    <property type="match status" value="1"/>
</dbReference>
<comment type="caution">
    <text evidence="2">The sequence shown here is derived from an EMBL/GenBank/DDBJ whole genome shotgun (WGS) entry which is preliminary data.</text>
</comment>
<dbReference type="EMBL" id="JBHLUE010000017">
    <property type="protein sequence ID" value="MFC0566533.1"/>
    <property type="molecule type" value="Genomic_DNA"/>
</dbReference>
<name>A0ABV6P0I5_9ACTN</name>
<keyword evidence="3" id="KW-1185">Reference proteome</keyword>
<dbReference type="RefSeq" id="WP_377341307.1">
    <property type="nucleotide sequence ID" value="NZ_JBHLUE010000017.1"/>
</dbReference>
<reference evidence="2 3" key="1">
    <citation type="submission" date="2024-09" db="EMBL/GenBank/DDBJ databases">
        <authorList>
            <person name="Sun Q."/>
            <person name="Mori K."/>
        </authorList>
    </citation>
    <scope>NUCLEOTIDE SEQUENCE [LARGE SCALE GENOMIC DNA]</scope>
    <source>
        <strain evidence="2 3">TBRC 2205</strain>
    </source>
</reference>
<protein>
    <recommendedName>
        <fullName evidence="4">Calcineurin-like phosphoesterase domain-containing protein</fullName>
    </recommendedName>
</protein>
<organism evidence="2 3">
    <name type="scientific">Plantactinospora siamensis</name>
    <dbReference type="NCBI Taxonomy" id="555372"/>
    <lineage>
        <taxon>Bacteria</taxon>
        <taxon>Bacillati</taxon>
        <taxon>Actinomycetota</taxon>
        <taxon>Actinomycetes</taxon>
        <taxon>Micromonosporales</taxon>
        <taxon>Micromonosporaceae</taxon>
        <taxon>Plantactinospora</taxon>
    </lineage>
</organism>
<evidence type="ECO:0000256" key="1">
    <source>
        <dbReference type="SAM" id="SignalP"/>
    </source>
</evidence>
<dbReference type="InterPro" id="IPR029052">
    <property type="entry name" value="Metallo-depent_PP-like"/>
</dbReference>
<gene>
    <name evidence="2" type="ORF">ACFFHU_20635</name>
</gene>
<evidence type="ECO:0000313" key="3">
    <source>
        <dbReference type="Proteomes" id="UP001589894"/>
    </source>
</evidence>
<evidence type="ECO:0000313" key="2">
    <source>
        <dbReference type="EMBL" id="MFC0566533.1"/>
    </source>
</evidence>
<proteinExistence type="predicted"/>
<feature type="chain" id="PRO_5045494789" description="Calcineurin-like phosphoesterase domain-containing protein" evidence="1">
    <location>
        <begin position="24"/>
        <end position="354"/>
    </location>
</feature>
<feature type="signal peptide" evidence="1">
    <location>
        <begin position="1"/>
        <end position="23"/>
    </location>
</feature>